<evidence type="ECO:0000313" key="7">
    <source>
        <dbReference type="Ensembl" id="ENSOTSP00005146416.1"/>
    </source>
</evidence>
<dbReference type="GO" id="GO:0006891">
    <property type="term" value="P:intra-Golgi vesicle-mediated transport"/>
    <property type="evidence" value="ECO:0007669"/>
    <property type="project" value="InterPro"/>
</dbReference>
<dbReference type="Pfam" id="PF10392">
    <property type="entry name" value="COG5_N"/>
    <property type="match status" value="1"/>
</dbReference>
<evidence type="ECO:0000259" key="6">
    <source>
        <dbReference type="Pfam" id="PF20649"/>
    </source>
</evidence>
<name>A0AAZ3RY31_ONCTS</name>
<proteinExistence type="predicted"/>
<dbReference type="PANTHER" id="PTHR13228:SF3">
    <property type="entry name" value="CONSERVED OLIGOMERIC GOLGI COMPLEX SUBUNIT 5"/>
    <property type="match status" value="1"/>
</dbReference>
<dbReference type="GO" id="GO:0017119">
    <property type="term" value="C:Golgi transport complex"/>
    <property type="evidence" value="ECO:0007669"/>
    <property type="project" value="InterPro"/>
</dbReference>
<dbReference type="Ensembl" id="ENSOTST00005174435.1">
    <property type="protein sequence ID" value="ENSOTSP00005146416.1"/>
    <property type="gene ID" value="ENSOTSG00005014576.2"/>
</dbReference>
<feature type="domain" description="Conserved oligomeric Golgi complex subunit 5 helical" evidence="6">
    <location>
        <begin position="170"/>
        <end position="373"/>
    </location>
</feature>
<evidence type="ECO:0000256" key="1">
    <source>
        <dbReference type="ARBA" id="ARBA00004395"/>
    </source>
</evidence>
<keyword evidence="8" id="KW-1185">Reference proteome</keyword>
<keyword evidence="3" id="KW-0333">Golgi apparatus</keyword>
<gene>
    <name evidence="7" type="primary">COG5</name>
</gene>
<dbReference type="PANTHER" id="PTHR13228">
    <property type="entry name" value="CONSERVED OLIGOMERIC GOLGI COMPLEX COMPONENT 5"/>
    <property type="match status" value="1"/>
</dbReference>
<dbReference type="Pfam" id="PF20649">
    <property type="entry name" value="COG5_C"/>
    <property type="match status" value="1"/>
</dbReference>
<dbReference type="GO" id="GO:0000139">
    <property type="term" value="C:Golgi membrane"/>
    <property type="evidence" value="ECO:0007669"/>
    <property type="project" value="UniProtKB-SubCell"/>
</dbReference>
<comment type="subcellular location">
    <subcellularLocation>
        <location evidence="1">Golgi apparatus membrane</location>
        <topology evidence="1">Peripheral membrane protein</topology>
    </subcellularLocation>
</comment>
<evidence type="ECO:0000256" key="2">
    <source>
        <dbReference type="ARBA" id="ARBA00020974"/>
    </source>
</evidence>
<accession>A0AAZ3RY31</accession>
<sequence length="752" mass="83602">MEGSGGASTNLLLSDECYADFLIEDFDVKTYTAQAIHHAVIAEQLAKLAQGISQLDKELHSQVVARHEELLAQATGIESLEGVLQMMQTRIAALQGAVDRTKIVDPYNKIVARTAQLARLQVACDLLRRIIRILYLSKRLQGQLQGGSREITKAAQSLNELDYLSQGVDLSGIDVIENDLLLISRARLEVENQAKRLLEQGMEIQNPTQVGTALQVFYNLGSLRETISGVVEGYRTTIQDNVTTALDIKGLTQPTGNRGAPGRAVMPTPGNTAAFRAALWTNLEKLMDQICAACGQVQHLQKVLTKKRDPVTHVCFISEIIKDGQPDILYTFWSDVTHTLSVEFQRATAASSFLKQALEGEYPKLLRLYNDLWRRLQQYSSSIQGVISSSAGLDTAMDLPTTEMDNQDLFTQTKHDYDPEKALKDSLQPYEAAYLSKSLSRLFDPINLVFPMGGRNPPSHDELDSIIKTITSELNVASVDTSLTLAVAKNAAKTVQLFCVKSEQLALMASAVQPLLLSVSDSIEAIIITMHQEDFSGSMSTPGKPDVPCSLYMRELQGFVGRVMADYFRHFQCVDFIYDNTESIAQRCITLFIRHASLLRPLGEGGKMRLAADFAQMELAVAPLCRRVSELGKPYRLLRSFRPLLFQNSELIASSPAVGDLIPYSTLLHFLFTRAPSELKSPHQRAEWSIARYSQWLDDHPSERDRLTLIRGALEAYMQSVRARQGKEFAPVYPIMVQLLQRATSGAQDSRT</sequence>
<reference evidence="7" key="3">
    <citation type="submission" date="2025-09" db="UniProtKB">
        <authorList>
            <consortium name="Ensembl"/>
        </authorList>
    </citation>
    <scope>IDENTIFICATION</scope>
</reference>
<dbReference type="Proteomes" id="UP000694402">
    <property type="component" value="Unassembled WGS sequence"/>
</dbReference>
<dbReference type="InterPro" id="IPR048485">
    <property type="entry name" value="COG5_helical"/>
</dbReference>
<evidence type="ECO:0000256" key="4">
    <source>
        <dbReference type="ARBA" id="ARBA00023136"/>
    </source>
</evidence>
<reference evidence="8" key="1">
    <citation type="journal article" date="2018" name="PLoS ONE">
        <title>Chinook salmon (Oncorhynchus tshawytscha) genome and transcriptome.</title>
        <authorList>
            <person name="Christensen K.A."/>
            <person name="Leong J.S."/>
            <person name="Sakhrani D."/>
            <person name="Biagi C.A."/>
            <person name="Minkley D.R."/>
            <person name="Withler R.E."/>
            <person name="Rondeau E.B."/>
            <person name="Koop B.F."/>
            <person name="Devlin R.H."/>
        </authorList>
    </citation>
    <scope>NUCLEOTIDE SEQUENCE [LARGE SCALE GENOMIC DNA]</scope>
</reference>
<reference evidence="7" key="2">
    <citation type="submission" date="2025-08" db="UniProtKB">
        <authorList>
            <consortium name="Ensembl"/>
        </authorList>
    </citation>
    <scope>IDENTIFICATION</scope>
</reference>
<feature type="domain" description="Conserved oligomeric Golgi complex subunit 5 N-terminal" evidence="5">
    <location>
        <begin position="20"/>
        <end position="140"/>
    </location>
</feature>
<dbReference type="AlphaFoldDB" id="A0AAZ3RY31"/>
<dbReference type="InterPro" id="IPR019465">
    <property type="entry name" value="Cog5"/>
</dbReference>
<dbReference type="GeneTree" id="ENSGT00390000004586"/>
<evidence type="ECO:0000256" key="3">
    <source>
        <dbReference type="ARBA" id="ARBA00023034"/>
    </source>
</evidence>
<organism evidence="7 8">
    <name type="scientific">Oncorhynchus tshawytscha</name>
    <name type="common">Chinook salmon</name>
    <name type="synonym">Salmo tshawytscha</name>
    <dbReference type="NCBI Taxonomy" id="74940"/>
    <lineage>
        <taxon>Eukaryota</taxon>
        <taxon>Metazoa</taxon>
        <taxon>Chordata</taxon>
        <taxon>Craniata</taxon>
        <taxon>Vertebrata</taxon>
        <taxon>Euteleostomi</taxon>
        <taxon>Actinopterygii</taxon>
        <taxon>Neopterygii</taxon>
        <taxon>Teleostei</taxon>
        <taxon>Protacanthopterygii</taxon>
        <taxon>Salmoniformes</taxon>
        <taxon>Salmonidae</taxon>
        <taxon>Salmoninae</taxon>
        <taxon>Oncorhynchus</taxon>
    </lineage>
</organism>
<protein>
    <recommendedName>
        <fullName evidence="2">Conserved oligomeric Golgi complex subunit 5</fullName>
    </recommendedName>
</protein>
<evidence type="ECO:0000313" key="8">
    <source>
        <dbReference type="Proteomes" id="UP000694402"/>
    </source>
</evidence>
<evidence type="ECO:0000259" key="5">
    <source>
        <dbReference type="Pfam" id="PF10392"/>
    </source>
</evidence>
<keyword evidence="4" id="KW-0472">Membrane</keyword>
<dbReference type="InterPro" id="IPR049176">
    <property type="entry name" value="COG5_N"/>
</dbReference>